<dbReference type="Proteomes" id="UP000827872">
    <property type="component" value="Linkage Group LG03"/>
</dbReference>
<keyword evidence="2" id="KW-1185">Reference proteome</keyword>
<evidence type="ECO:0000313" key="2">
    <source>
        <dbReference type="Proteomes" id="UP000827872"/>
    </source>
</evidence>
<comment type="caution">
    <text evidence="1">The sequence shown here is derived from an EMBL/GenBank/DDBJ whole genome shotgun (WGS) entry which is preliminary data.</text>
</comment>
<proteinExistence type="predicted"/>
<dbReference type="EMBL" id="CM037616">
    <property type="protein sequence ID" value="KAH7993050.1"/>
    <property type="molecule type" value="Genomic_DNA"/>
</dbReference>
<reference evidence="1" key="1">
    <citation type="submission" date="2021-08" db="EMBL/GenBank/DDBJ databases">
        <title>The first chromosome-level gecko genome reveals the dynamic sex chromosomes of Neotropical dwarf geckos (Sphaerodactylidae: Sphaerodactylus).</title>
        <authorList>
            <person name="Pinto B.J."/>
            <person name="Keating S.E."/>
            <person name="Gamble T."/>
        </authorList>
    </citation>
    <scope>NUCLEOTIDE SEQUENCE</scope>
    <source>
        <strain evidence="1">TG3544</strain>
    </source>
</reference>
<accession>A0ACB8EKN0</accession>
<gene>
    <name evidence="1" type="ORF">K3G42_028882</name>
</gene>
<protein>
    <submittedName>
        <fullName evidence="1">Uncharacterized protein</fullName>
    </submittedName>
</protein>
<evidence type="ECO:0000313" key="1">
    <source>
        <dbReference type="EMBL" id="KAH7993050.1"/>
    </source>
</evidence>
<name>A0ACB8EKN0_9SAUR</name>
<organism evidence="1 2">
    <name type="scientific">Sphaerodactylus townsendi</name>
    <dbReference type="NCBI Taxonomy" id="933632"/>
    <lineage>
        <taxon>Eukaryota</taxon>
        <taxon>Metazoa</taxon>
        <taxon>Chordata</taxon>
        <taxon>Craniata</taxon>
        <taxon>Vertebrata</taxon>
        <taxon>Euteleostomi</taxon>
        <taxon>Lepidosauria</taxon>
        <taxon>Squamata</taxon>
        <taxon>Bifurcata</taxon>
        <taxon>Gekkota</taxon>
        <taxon>Sphaerodactylidae</taxon>
        <taxon>Sphaerodactylus</taxon>
    </lineage>
</organism>
<sequence>MTAGKRTKEMNSITTPSRIIEMQLMLTSRYRTTNSFLAFLLTKAAISAMQQNTAVWSLPCFCRIQSLIGGSASMGRAHPQL</sequence>